<feature type="transmembrane region" description="Helical" evidence="11">
    <location>
        <begin position="251"/>
        <end position="275"/>
    </location>
</feature>
<dbReference type="OrthoDB" id="544685at2759"/>
<feature type="transmembrane region" description="Helical" evidence="11">
    <location>
        <begin position="295"/>
        <end position="316"/>
    </location>
</feature>
<feature type="transmembrane region" description="Helical" evidence="11">
    <location>
        <begin position="671"/>
        <end position="694"/>
    </location>
</feature>
<keyword evidence="8" id="KW-0407">Ion channel</keyword>
<evidence type="ECO:0000259" key="12">
    <source>
        <dbReference type="Pfam" id="PF00924"/>
    </source>
</evidence>
<evidence type="ECO:0000313" key="14">
    <source>
        <dbReference type="Proteomes" id="UP000489600"/>
    </source>
</evidence>
<accession>A0A565BG96</accession>
<keyword evidence="5 11" id="KW-1133">Transmembrane helix</keyword>
<reference evidence="13" key="1">
    <citation type="submission" date="2019-07" db="EMBL/GenBank/DDBJ databases">
        <authorList>
            <person name="Dittberner H."/>
        </authorList>
    </citation>
    <scope>NUCLEOTIDE SEQUENCE [LARGE SCALE GENOMIC DNA]</scope>
</reference>
<dbReference type="SUPFAM" id="SSF50182">
    <property type="entry name" value="Sm-like ribonucleoproteins"/>
    <property type="match status" value="1"/>
</dbReference>
<dbReference type="GO" id="GO:0008381">
    <property type="term" value="F:mechanosensitive monoatomic ion channel activity"/>
    <property type="evidence" value="ECO:0007669"/>
    <property type="project" value="TreeGrafter"/>
</dbReference>
<evidence type="ECO:0000256" key="2">
    <source>
        <dbReference type="ARBA" id="ARBA00008017"/>
    </source>
</evidence>
<dbReference type="InterPro" id="IPR016688">
    <property type="entry name" value="MscS-like_plants/fungi"/>
</dbReference>
<organism evidence="13 14">
    <name type="scientific">Arabis nemorensis</name>
    <dbReference type="NCBI Taxonomy" id="586526"/>
    <lineage>
        <taxon>Eukaryota</taxon>
        <taxon>Viridiplantae</taxon>
        <taxon>Streptophyta</taxon>
        <taxon>Embryophyta</taxon>
        <taxon>Tracheophyta</taxon>
        <taxon>Spermatophyta</taxon>
        <taxon>Magnoliopsida</taxon>
        <taxon>eudicotyledons</taxon>
        <taxon>Gunneridae</taxon>
        <taxon>Pentapetalae</taxon>
        <taxon>rosids</taxon>
        <taxon>malvids</taxon>
        <taxon>Brassicales</taxon>
        <taxon>Brassicaceae</taxon>
        <taxon>Arabideae</taxon>
        <taxon>Arabis</taxon>
    </lineage>
</organism>
<feature type="region of interest" description="Disordered" evidence="10">
    <location>
        <begin position="183"/>
        <end position="241"/>
    </location>
</feature>
<dbReference type="EMBL" id="CABITT030000004">
    <property type="protein sequence ID" value="VVB00333.1"/>
    <property type="molecule type" value="Genomic_DNA"/>
</dbReference>
<evidence type="ECO:0000256" key="6">
    <source>
        <dbReference type="ARBA" id="ARBA00023065"/>
    </source>
</evidence>
<comment type="similarity">
    <text evidence="2 9">Belongs to the MscS (TC 1.A.23) family.</text>
</comment>
<feature type="transmembrane region" description="Helical" evidence="11">
    <location>
        <begin position="639"/>
        <end position="659"/>
    </location>
</feature>
<dbReference type="InterPro" id="IPR023408">
    <property type="entry name" value="MscS_beta-dom_sf"/>
</dbReference>
<keyword evidence="6" id="KW-0406">Ion transport</keyword>
<feature type="compositionally biased region" description="Polar residues" evidence="10">
    <location>
        <begin position="83"/>
        <end position="92"/>
    </location>
</feature>
<feature type="transmembrane region" description="Helical" evidence="11">
    <location>
        <begin position="336"/>
        <end position="354"/>
    </location>
</feature>
<evidence type="ECO:0000256" key="4">
    <source>
        <dbReference type="ARBA" id="ARBA00022692"/>
    </source>
</evidence>
<keyword evidence="14" id="KW-1185">Reference proteome</keyword>
<gene>
    <name evidence="13" type="ORF">ANE_LOCUS10777</name>
</gene>
<feature type="region of interest" description="Disordered" evidence="10">
    <location>
        <begin position="450"/>
        <end position="498"/>
    </location>
</feature>
<dbReference type="Proteomes" id="UP000489600">
    <property type="component" value="Unassembled WGS sequence"/>
</dbReference>
<dbReference type="InterPro" id="IPR006685">
    <property type="entry name" value="MscS_channel_2nd"/>
</dbReference>
<comment type="caution">
    <text evidence="13">The sequence shown here is derived from an EMBL/GenBank/DDBJ whole genome shotgun (WGS) entry which is preliminary data.</text>
</comment>
<sequence>MAVDSSDHRRDFIVKINGEEENNESRSSNNGDGGKFWRESSYSFWNGDNKTSKAEEDDGSFEFTRRRNEKSTTEESPDPPSKLITQFLNKQIASGDEISLDMEPNMPELQSNNTIPPVPVPAVSGSASPATAIRRRQNRVTLSPSVKDSDSSDEEKGNRVDESEVVKCSSSWRTKTLMRTKTRSRLMDPPTPAYQEMVSGRTPKSGNLKSGFTGKSPKSGTPIQGGGMDLEEEDDPFSEEDLPEGYKKEKLCIWVFMEWIFLILIIAGLICSLVIPFLRSKKLWNLDLWKWEVMVLVLICGRLVSSWIVKIFVYFVESNFLLRKRVLYFVYGIRKAVQNCLWLGLVLIAWHFLFDKKVERETRSTVLQYVTKVLVCLLVGVIIWLIKTLLVKVLASSFHMSTYFDRIQESLFTQYVIETLSGPPQIEIHIEEDKVANDVKTLELAGAKLSPPGPMAVSPSPKVTVGSGRLQKSPTRIGKSPVLSRSGSKKEGENDGIRIDHLQRMNTKNVSAWKMKRLMNVIRKGTLSTLDEQIQDTTTQEDDKATQIRSEFEAKLAARKIFQNVAEPGSRYIYIEDFMRFLSEDESERAMSLFEGASESHKISKSCLKNWVVNAFRERRALALTLNDTKTAVNRLHRIVDVLVSIVIIIIWLLILGIATTKFLLVISSQLLLVVFVFGNSCKTIFEAVIFVFVMHPFDVGDRCEIDGVQMVVEEMNILTTVFLRFDNQKIVYPNSLLGTKAIANYYRSPDMQDTIEFFVHIATPHEKITALKQRILSYVDNKKDHWHPSPMIVFRDMCGLNSVKIAMWPTHKMNHQDMGERFVRRGQLLEDIGKSCRELDIEYRLYPLNINIKSIPPTPTPITSDRVPPSWNQNRNA</sequence>
<dbReference type="GO" id="GO:0006820">
    <property type="term" value="P:monoatomic anion transport"/>
    <property type="evidence" value="ECO:0007669"/>
    <property type="project" value="TreeGrafter"/>
</dbReference>
<feature type="region of interest" description="Disordered" evidence="10">
    <location>
        <begin position="858"/>
        <end position="878"/>
    </location>
</feature>
<proteinExistence type="inferred from homology"/>
<feature type="compositionally biased region" description="Polar residues" evidence="10">
    <location>
        <begin position="40"/>
        <end position="49"/>
    </location>
</feature>
<keyword evidence="7 9" id="KW-0472">Membrane</keyword>
<comment type="subcellular location">
    <subcellularLocation>
        <location evidence="1">Membrane</location>
        <topology evidence="1">Multi-pass membrane protein</topology>
    </subcellularLocation>
</comment>
<evidence type="ECO:0000256" key="8">
    <source>
        <dbReference type="ARBA" id="ARBA00023303"/>
    </source>
</evidence>
<evidence type="ECO:0000256" key="11">
    <source>
        <dbReference type="SAM" id="Phobius"/>
    </source>
</evidence>
<dbReference type="GO" id="GO:0005886">
    <property type="term" value="C:plasma membrane"/>
    <property type="evidence" value="ECO:0007669"/>
    <property type="project" value="UniProtKB-UniRule"/>
</dbReference>
<evidence type="ECO:0000256" key="10">
    <source>
        <dbReference type="SAM" id="MobiDB-lite"/>
    </source>
</evidence>
<feature type="domain" description="Mechanosensitive ion channel MscS" evidence="12">
    <location>
        <begin position="690"/>
        <end position="747"/>
    </location>
</feature>
<dbReference type="Pfam" id="PF00924">
    <property type="entry name" value="MS_channel_2nd"/>
    <property type="match status" value="1"/>
</dbReference>
<feature type="compositionally biased region" description="Low complexity" evidence="10">
    <location>
        <begin position="121"/>
        <end position="130"/>
    </location>
</feature>
<dbReference type="Gene3D" id="2.30.30.60">
    <property type="match status" value="1"/>
</dbReference>
<evidence type="ECO:0000313" key="13">
    <source>
        <dbReference type="EMBL" id="VVB00333.1"/>
    </source>
</evidence>
<evidence type="ECO:0000256" key="1">
    <source>
        <dbReference type="ARBA" id="ARBA00004141"/>
    </source>
</evidence>
<name>A0A565BG96_9BRAS</name>
<dbReference type="PANTHER" id="PTHR31618">
    <property type="entry name" value="MECHANOSENSITIVE ION CHANNEL PROTEIN 5"/>
    <property type="match status" value="1"/>
</dbReference>
<feature type="transmembrane region" description="Helical" evidence="11">
    <location>
        <begin position="366"/>
        <end position="386"/>
    </location>
</feature>
<feature type="compositionally biased region" description="Acidic residues" evidence="10">
    <location>
        <begin position="229"/>
        <end position="241"/>
    </location>
</feature>
<feature type="compositionally biased region" description="Basic and acidic residues" evidence="10">
    <location>
        <begin position="63"/>
        <end position="73"/>
    </location>
</feature>
<dbReference type="AlphaFoldDB" id="A0A565BG96"/>
<feature type="compositionally biased region" description="Basic and acidic residues" evidence="10">
    <location>
        <begin position="147"/>
        <end position="162"/>
    </location>
</feature>
<protein>
    <recommendedName>
        <fullName evidence="9">Mechanosensitive ion channel protein</fullName>
    </recommendedName>
</protein>
<evidence type="ECO:0000256" key="7">
    <source>
        <dbReference type="ARBA" id="ARBA00023136"/>
    </source>
</evidence>
<dbReference type="FunFam" id="2.30.30.60:FF:000003">
    <property type="entry name" value="Predicted mechanosensitive ion channel"/>
    <property type="match status" value="1"/>
</dbReference>
<dbReference type="InterPro" id="IPR010920">
    <property type="entry name" value="LSM_dom_sf"/>
</dbReference>
<evidence type="ECO:0000256" key="3">
    <source>
        <dbReference type="ARBA" id="ARBA00022448"/>
    </source>
</evidence>
<feature type="compositionally biased region" description="Basic and acidic residues" evidence="10">
    <location>
        <begin position="488"/>
        <end position="498"/>
    </location>
</feature>
<dbReference type="GO" id="GO:0050982">
    <property type="term" value="P:detection of mechanical stimulus"/>
    <property type="evidence" value="ECO:0007669"/>
    <property type="project" value="UniProtKB-ARBA"/>
</dbReference>
<evidence type="ECO:0000256" key="9">
    <source>
        <dbReference type="PIRNR" id="PIRNR017209"/>
    </source>
</evidence>
<dbReference type="PIRSF" id="PIRSF017209">
    <property type="entry name" value="Memb_At2g17000_prd"/>
    <property type="match status" value="1"/>
</dbReference>
<dbReference type="PANTHER" id="PTHR31618:SF21">
    <property type="entry name" value="MECHANOSENSITIVE ION CHANNEL PROTEIN 4"/>
    <property type="match status" value="1"/>
</dbReference>
<keyword evidence="4 11" id="KW-0812">Transmembrane</keyword>
<keyword evidence="3" id="KW-0813">Transport</keyword>
<evidence type="ECO:0000256" key="5">
    <source>
        <dbReference type="ARBA" id="ARBA00022989"/>
    </source>
</evidence>
<feature type="region of interest" description="Disordered" evidence="10">
    <location>
        <begin position="1"/>
        <end position="162"/>
    </location>
</feature>
<feature type="compositionally biased region" description="Basic and acidic residues" evidence="10">
    <location>
        <begin position="1"/>
        <end position="13"/>
    </location>
</feature>